<dbReference type="AlphaFoldDB" id="A0A0B5FUX0"/>
<dbReference type="HOGENOM" id="CLU_1287292_0_0_7"/>
<dbReference type="AntiFam" id="ANF00142">
    <property type="entry name" value="Shadow ORF (opposite yadG)"/>
</dbReference>
<dbReference type="STRING" id="483547.GSUB_13750"/>
<evidence type="ECO:0000313" key="1">
    <source>
        <dbReference type="EMBL" id="AJF07416.1"/>
    </source>
</evidence>
<proteinExistence type="predicted"/>
<dbReference type="KEGG" id="gsb:GSUB_13750"/>
<organism evidence="1 2">
    <name type="scientific">Geoalkalibacter subterraneus</name>
    <dbReference type="NCBI Taxonomy" id="483547"/>
    <lineage>
        <taxon>Bacteria</taxon>
        <taxon>Pseudomonadati</taxon>
        <taxon>Thermodesulfobacteriota</taxon>
        <taxon>Desulfuromonadia</taxon>
        <taxon>Desulfuromonadales</taxon>
        <taxon>Geoalkalibacteraceae</taxon>
        <taxon>Geoalkalibacter</taxon>
    </lineage>
</organism>
<gene>
    <name evidence="1" type="ORF">GSUB_13750</name>
</gene>
<dbReference type="EMBL" id="CP010311">
    <property type="protein sequence ID" value="AJF07416.1"/>
    <property type="molecule type" value="Genomic_DNA"/>
</dbReference>
<keyword evidence="2" id="KW-1185">Reference proteome</keyword>
<name>A0A0B5FUX0_9BACT</name>
<dbReference type="AntiFam" id="ANF00095">
    <property type="entry name" value="Shadow ORF (opposite ABC transporters)"/>
</dbReference>
<evidence type="ECO:0000313" key="2">
    <source>
        <dbReference type="Proteomes" id="UP000035036"/>
    </source>
</evidence>
<reference evidence="1 2" key="1">
    <citation type="journal article" date="2015" name="Genome Announc.">
        <title>Genomes of Geoalkalibacter ferrihydriticus Z-0531T and Geoalkalibacter subterraneus Red1T, Two Haloalkaliphilic Metal-Reducing Deltaproteobacteria.</title>
        <authorList>
            <person name="Badalamenti J.P."/>
            <person name="Krajmalnik-Brown R."/>
            <person name="Torres C.I."/>
            <person name="Bond D.R."/>
        </authorList>
    </citation>
    <scope>NUCLEOTIDE SEQUENCE [LARGE SCALE GENOMIC DNA]</scope>
    <source>
        <strain evidence="1 2">Red1</strain>
    </source>
</reference>
<accession>A0A0B5FUX0</accession>
<protein>
    <submittedName>
        <fullName evidence="1">Uncharacterized protein</fullName>
    </submittedName>
</protein>
<dbReference type="Proteomes" id="UP000035036">
    <property type="component" value="Chromosome"/>
</dbReference>
<sequence length="214" mass="22661">MIPSGKASSPAIGVGGNFGAVGDQDHGVSSLAGGALEQRQHLVACFGIEVAGRLVGQNQAGLMDQRPGDRHPLLFAAGQAVGEALSPVGQTDLRQHMVDPLFAISGQFPRQLQRQQQVFAHRQGADQVEKLEDEADMVTPEQGALVFAEPVELNIVKNDIPGVGPIDSADQVEQGRFARTAAPEQRHAFAREERGAETAEHRTQAVALPVALGQ</sequence>